<proteinExistence type="predicted"/>
<accession>A0A0F9JZ69</accession>
<evidence type="ECO:0000313" key="1">
    <source>
        <dbReference type="EMBL" id="KKM15173.1"/>
    </source>
</evidence>
<gene>
    <name evidence="1" type="ORF">LCGC14_1698760</name>
</gene>
<dbReference type="AlphaFoldDB" id="A0A0F9JZ69"/>
<dbReference type="EMBL" id="LAZR01014969">
    <property type="protein sequence ID" value="KKM15173.1"/>
    <property type="molecule type" value="Genomic_DNA"/>
</dbReference>
<organism evidence="1">
    <name type="scientific">marine sediment metagenome</name>
    <dbReference type="NCBI Taxonomy" id="412755"/>
    <lineage>
        <taxon>unclassified sequences</taxon>
        <taxon>metagenomes</taxon>
        <taxon>ecological metagenomes</taxon>
    </lineage>
</organism>
<reference evidence="1" key="1">
    <citation type="journal article" date="2015" name="Nature">
        <title>Complex archaea that bridge the gap between prokaryotes and eukaryotes.</title>
        <authorList>
            <person name="Spang A."/>
            <person name="Saw J.H."/>
            <person name="Jorgensen S.L."/>
            <person name="Zaremba-Niedzwiedzka K."/>
            <person name="Martijn J."/>
            <person name="Lind A.E."/>
            <person name="van Eijk R."/>
            <person name="Schleper C."/>
            <person name="Guy L."/>
            <person name="Ettema T.J."/>
        </authorList>
    </citation>
    <scope>NUCLEOTIDE SEQUENCE</scope>
</reference>
<sequence length="123" mass="14163">MADNRPGDKGLAGEAEGRIDCSGEEMDNEDKKLIFKFSGFKPHFREPNGWVHEDGSFIADFGDCFNIAFYFKYAVPKVLEFFNGSKYKVDILFLQVWINSWLYYDKDPAEAFGQALLKLIKED</sequence>
<name>A0A0F9JZ69_9ZZZZ</name>
<comment type="caution">
    <text evidence="1">The sequence shown here is derived from an EMBL/GenBank/DDBJ whole genome shotgun (WGS) entry which is preliminary data.</text>
</comment>
<protein>
    <submittedName>
        <fullName evidence="1">Uncharacterized protein</fullName>
    </submittedName>
</protein>